<dbReference type="AlphaFoldDB" id="A0A4R6ZKY0"/>
<dbReference type="OrthoDB" id="7067155at2"/>
<keyword evidence="1" id="KW-0812">Transmembrane</keyword>
<protein>
    <submittedName>
        <fullName evidence="2">Uncharacterized protein</fullName>
    </submittedName>
</protein>
<dbReference type="Proteomes" id="UP000295212">
    <property type="component" value="Unassembled WGS sequence"/>
</dbReference>
<feature type="transmembrane region" description="Helical" evidence="1">
    <location>
        <begin position="43"/>
        <end position="61"/>
    </location>
</feature>
<evidence type="ECO:0000256" key="1">
    <source>
        <dbReference type="SAM" id="Phobius"/>
    </source>
</evidence>
<sequence length="173" mass="19154">MELRKKLTHELKAVGLLTLYFGCWLAAFLLLKQLILAEYHIEFSGISKAVVGALILSKVVLVMQHVPLGTWVRRQSAWVDVVLRTTLYALGVLVVLLLEKGFEGRHEYGGFIPSLSALFRDLDMPHVWANVICLSGALLGYNVLSVIRTRLGAGVLARMFLTPLPEEPEGNGD</sequence>
<dbReference type="EMBL" id="SNZJ01000010">
    <property type="protein sequence ID" value="TDR53033.1"/>
    <property type="molecule type" value="Genomic_DNA"/>
</dbReference>
<keyword evidence="1" id="KW-1133">Transmembrane helix</keyword>
<name>A0A4R6ZKY0_9GAMM</name>
<keyword evidence="1" id="KW-0472">Membrane</keyword>
<feature type="transmembrane region" description="Helical" evidence="1">
    <location>
        <begin position="12"/>
        <end position="31"/>
    </location>
</feature>
<comment type="caution">
    <text evidence="2">The sequence shown here is derived from an EMBL/GenBank/DDBJ whole genome shotgun (WGS) entry which is preliminary data.</text>
</comment>
<organism evidence="2 3">
    <name type="scientific">Halomonas ventosae</name>
    <dbReference type="NCBI Taxonomy" id="229007"/>
    <lineage>
        <taxon>Bacteria</taxon>
        <taxon>Pseudomonadati</taxon>
        <taxon>Pseudomonadota</taxon>
        <taxon>Gammaproteobacteria</taxon>
        <taxon>Oceanospirillales</taxon>
        <taxon>Halomonadaceae</taxon>
        <taxon>Halomonas</taxon>
    </lineage>
</organism>
<reference evidence="2 3" key="1">
    <citation type="submission" date="2019-03" db="EMBL/GenBank/DDBJ databases">
        <title>Genomic Encyclopedia of Type Strains, Phase III (KMG-III): the genomes of soil and plant-associated and newly described type strains.</title>
        <authorList>
            <person name="Whitman W."/>
        </authorList>
    </citation>
    <scope>NUCLEOTIDE SEQUENCE [LARGE SCALE GENOMIC DNA]</scope>
    <source>
        <strain evidence="2 3">CECT 5797</strain>
    </source>
</reference>
<gene>
    <name evidence="2" type="ORF">DFP85_11099</name>
</gene>
<accession>A0A4R6ZKY0</accession>
<evidence type="ECO:0000313" key="2">
    <source>
        <dbReference type="EMBL" id="TDR53033.1"/>
    </source>
</evidence>
<feature type="transmembrane region" description="Helical" evidence="1">
    <location>
        <begin position="127"/>
        <end position="144"/>
    </location>
</feature>
<evidence type="ECO:0000313" key="3">
    <source>
        <dbReference type="Proteomes" id="UP000295212"/>
    </source>
</evidence>
<feature type="transmembrane region" description="Helical" evidence="1">
    <location>
        <begin position="81"/>
        <end position="98"/>
    </location>
</feature>
<dbReference type="RefSeq" id="WP_133636220.1">
    <property type="nucleotide sequence ID" value="NZ_SNZJ01000010.1"/>
</dbReference>
<proteinExistence type="predicted"/>